<dbReference type="Proteomes" id="UP000439903">
    <property type="component" value="Unassembled WGS sequence"/>
</dbReference>
<evidence type="ECO:0000313" key="2">
    <source>
        <dbReference type="EMBL" id="KAF0530603.1"/>
    </source>
</evidence>
<dbReference type="Gene3D" id="1.10.510.10">
    <property type="entry name" value="Transferase(Phosphotransferase) domain 1"/>
    <property type="match status" value="1"/>
</dbReference>
<keyword evidence="3" id="KW-1185">Reference proteome</keyword>
<dbReference type="PANTHER" id="PTHR44329">
    <property type="entry name" value="SERINE/THREONINE-PROTEIN KINASE TNNI3K-RELATED"/>
    <property type="match status" value="1"/>
</dbReference>
<evidence type="ECO:0000259" key="1">
    <source>
        <dbReference type="PROSITE" id="PS50011"/>
    </source>
</evidence>
<dbReference type="InterPro" id="IPR001245">
    <property type="entry name" value="Ser-Thr/Tyr_kinase_cat_dom"/>
</dbReference>
<sequence length="343" mass="40053">MNNAEFDNSSAIFNIGYCYEKEIGVEKDPYKAFYNFKRSVHLGYEKGKSNVEYYMKHKIEDRGLQYWLEDAFKDEHIRNIDYSEFSPQTYISNGAFGIVYKSEWKDCRKSVAHKCLFKGCLTDEDYKDFVKELKFLRKVDCHPNIIKFYGVTQDKNGMYNLVLEYANDGTLREYLKKNIKWNDRLKMSREIAFGLSYLHGRRIIHRDLHSKNILICEGQPKISDFGLSKNMNDITSNTNGQGLPAYLEPQSLKNPKYKRDKKSDIYSFGVIMWEISSGTVPFKDDDYFNIALKIVNGERETPAINTPPQYSKLYKICWEADPEERPEISSVLNSLNEMCNGIN</sequence>
<evidence type="ECO:0000313" key="3">
    <source>
        <dbReference type="Proteomes" id="UP000439903"/>
    </source>
</evidence>
<dbReference type="InterPro" id="IPR011009">
    <property type="entry name" value="Kinase-like_dom_sf"/>
</dbReference>
<dbReference type="InterPro" id="IPR006597">
    <property type="entry name" value="Sel1-like"/>
</dbReference>
<protein>
    <submittedName>
        <fullName evidence="2">Kinase-like protein</fullName>
    </submittedName>
</protein>
<dbReference type="SUPFAM" id="SSF81901">
    <property type="entry name" value="HCP-like"/>
    <property type="match status" value="1"/>
</dbReference>
<keyword evidence="2" id="KW-0418">Kinase</keyword>
<dbReference type="SUPFAM" id="SSF56112">
    <property type="entry name" value="Protein kinase-like (PK-like)"/>
    <property type="match status" value="1"/>
</dbReference>
<dbReference type="InterPro" id="IPR011990">
    <property type="entry name" value="TPR-like_helical_dom_sf"/>
</dbReference>
<dbReference type="EMBL" id="WTPW01000247">
    <property type="protein sequence ID" value="KAF0530603.1"/>
    <property type="molecule type" value="Genomic_DNA"/>
</dbReference>
<name>A0A8H4EPW6_GIGMA</name>
<dbReference type="GO" id="GO:0005524">
    <property type="term" value="F:ATP binding"/>
    <property type="evidence" value="ECO:0007669"/>
    <property type="project" value="InterPro"/>
</dbReference>
<comment type="caution">
    <text evidence="2">The sequence shown here is derived from an EMBL/GenBank/DDBJ whole genome shotgun (WGS) entry which is preliminary data.</text>
</comment>
<organism evidence="2 3">
    <name type="scientific">Gigaspora margarita</name>
    <dbReference type="NCBI Taxonomy" id="4874"/>
    <lineage>
        <taxon>Eukaryota</taxon>
        <taxon>Fungi</taxon>
        <taxon>Fungi incertae sedis</taxon>
        <taxon>Mucoromycota</taxon>
        <taxon>Glomeromycotina</taxon>
        <taxon>Glomeromycetes</taxon>
        <taxon>Diversisporales</taxon>
        <taxon>Gigasporaceae</taxon>
        <taxon>Gigaspora</taxon>
    </lineage>
</organism>
<dbReference type="PROSITE" id="PS50011">
    <property type="entry name" value="PROTEIN_KINASE_DOM"/>
    <property type="match status" value="1"/>
</dbReference>
<dbReference type="Pfam" id="PF07714">
    <property type="entry name" value="PK_Tyr_Ser-Thr"/>
    <property type="match status" value="1"/>
</dbReference>
<reference evidence="2 3" key="1">
    <citation type="journal article" date="2019" name="Environ. Microbiol.">
        <title>At the nexus of three kingdoms: the genome of the mycorrhizal fungus Gigaspora margarita provides insights into plant, endobacterial and fungal interactions.</title>
        <authorList>
            <person name="Venice F."/>
            <person name="Ghignone S."/>
            <person name="Salvioli di Fossalunga A."/>
            <person name="Amselem J."/>
            <person name="Novero M."/>
            <person name="Xianan X."/>
            <person name="Sedzielewska Toro K."/>
            <person name="Morin E."/>
            <person name="Lipzen A."/>
            <person name="Grigoriev I.V."/>
            <person name="Henrissat B."/>
            <person name="Martin F.M."/>
            <person name="Bonfante P."/>
        </authorList>
    </citation>
    <scope>NUCLEOTIDE SEQUENCE [LARGE SCALE GENOMIC DNA]</scope>
    <source>
        <strain evidence="2 3">BEG34</strain>
    </source>
</reference>
<dbReference type="OrthoDB" id="346907at2759"/>
<proteinExistence type="predicted"/>
<dbReference type="PRINTS" id="PR00109">
    <property type="entry name" value="TYRKINASE"/>
</dbReference>
<accession>A0A8H4EPW6</accession>
<dbReference type="AlphaFoldDB" id="A0A8H4EPW6"/>
<keyword evidence="2" id="KW-0808">Transferase</keyword>
<gene>
    <name evidence="2" type="ORF">F8M41_012090</name>
</gene>
<dbReference type="Gene3D" id="1.25.40.10">
    <property type="entry name" value="Tetratricopeptide repeat domain"/>
    <property type="match status" value="1"/>
</dbReference>
<dbReference type="GO" id="GO:0004674">
    <property type="term" value="F:protein serine/threonine kinase activity"/>
    <property type="evidence" value="ECO:0007669"/>
    <property type="project" value="TreeGrafter"/>
</dbReference>
<dbReference type="SMART" id="SM00671">
    <property type="entry name" value="SEL1"/>
    <property type="match status" value="1"/>
</dbReference>
<dbReference type="InterPro" id="IPR000719">
    <property type="entry name" value="Prot_kinase_dom"/>
</dbReference>
<dbReference type="InterPro" id="IPR051681">
    <property type="entry name" value="Ser/Thr_Kinases-Pseudokinases"/>
</dbReference>
<feature type="domain" description="Protein kinase" evidence="1">
    <location>
        <begin position="85"/>
        <end position="339"/>
    </location>
</feature>